<sequence length="921" mass="99213">MQEKNISSEQDSSRLWYQMDEAAVLEALATSRSGLSPETARERQQQFGVNELEFKKTPAWVRFLRQFNDPMVIILLITAIITGVLTAFGHHMLPDTLVIAGVVVMNSILGFVQEGKAEGALDALRNMMVQECLVVRAGNQQMIAARDLVPGDIVVLEGGNKIPADVRFIETNNAHIDESSLTGESVPVQKSTEPLQGGPDLVPGDQRNMGFSGTYLTQGSALTVVVAIGTETVFGKIAGLVQAADSGVTPLQKKMQEFVHTLIIAILIVGGLNFLLGIYLGYEMSYSFLGAVSLVVASIPEMLPALVTSILALSCTVMAGRKALIRKLPAAETLGATSVICSDKTGTLTENRMTVTRIFAGGQVYSVTGSGEAIEGKFLLENEAQDVHAHPALLQTLYTGFYCNNASLTVHGPATGDPTEIALRVSGAKAELMVESVHRCTEIPFDSSTKYMAVLVKDREQPYILVKGAPEMVVSMCATQLNEKGEQEPIDREQVLAAAKDFAGDALRTLAFAILPVTSDCNDLSHDQLEGLCLAGLQGMIDPPKQSAIEAVAQCKQAGIRTVMITGDHPDTAQAVARQLGIAADHAMTGTELTGLSDEELFQVVEKVSVFARVAPEHKQRIAESLQSHDLVVAMTGDGVNDAPALKAADIGIAMGISGTEVAKEASDMVLADDNFATIVAAVEEGRHAWNNLRKAILYTLPTNAAQALLIIGAIFMASFIPLFSIRFVLEPVQILWVNLLDSVLLTMPLMMEAKEKGLLQSPPRSSHVRIIDALFLRRVVFLGLAISLPGFWIYHHFGAAAVVDGQLVDPLLLTQAQTAAFWAILFAHFGYVISARSVDASVFTFNPLGNRWLLAGIALSIMIRFIPTAIPAAASLFRTAPFPAEWWPLILVCFFPSLIMIELDKLLGKMGVFRLARGAR</sequence>
<dbReference type="InterPro" id="IPR059000">
    <property type="entry name" value="ATPase_P-type_domA"/>
</dbReference>
<dbReference type="InterPro" id="IPR023299">
    <property type="entry name" value="ATPase_P-typ_cyto_dom_N"/>
</dbReference>
<feature type="transmembrane region" description="Helical" evidence="13">
    <location>
        <begin position="302"/>
        <end position="320"/>
    </location>
</feature>
<dbReference type="Gene3D" id="3.40.50.1000">
    <property type="entry name" value="HAD superfamily/HAD-like"/>
    <property type="match status" value="1"/>
</dbReference>
<dbReference type="FunFam" id="2.70.150.10:FF:000160">
    <property type="entry name" value="Sarcoplasmic/endoplasmic reticulum calcium ATPase 1"/>
    <property type="match status" value="1"/>
</dbReference>
<feature type="transmembrane region" description="Helical" evidence="13">
    <location>
        <begin position="854"/>
        <end position="875"/>
    </location>
</feature>
<evidence type="ECO:0000256" key="2">
    <source>
        <dbReference type="ARBA" id="ARBA00005675"/>
    </source>
</evidence>
<dbReference type="SUPFAM" id="SSF81660">
    <property type="entry name" value="Metal cation-transporting ATPase, ATP-binding domain N"/>
    <property type="match status" value="1"/>
</dbReference>
<dbReference type="InterPro" id="IPR050510">
    <property type="entry name" value="Cation_transp_ATPase_P-type"/>
</dbReference>
<dbReference type="PRINTS" id="PR00119">
    <property type="entry name" value="CATATPASE"/>
</dbReference>
<dbReference type="InterPro" id="IPR023214">
    <property type="entry name" value="HAD_sf"/>
</dbReference>
<keyword evidence="11 13" id="KW-0472">Membrane</keyword>
<dbReference type="GO" id="GO:0036376">
    <property type="term" value="P:sodium ion export across plasma membrane"/>
    <property type="evidence" value="ECO:0007669"/>
    <property type="project" value="TreeGrafter"/>
</dbReference>
<feature type="transmembrane region" description="Helical" evidence="13">
    <location>
        <begin position="708"/>
        <end position="730"/>
    </location>
</feature>
<dbReference type="GO" id="GO:0016887">
    <property type="term" value="F:ATP hydrolysis activity"/>
    <property type="evidence" value="ECO:0007669"/>
    <property type="project" value="InterPro"/>
</dbReference>
<dbReference type="SFLD" id="SFLDS00003">
    <property type="entry name" value="Haloacid_Dehalogenase"/>
    <property type="match status" value="1"/>
</dbReference>
<dbReference type="InterPro" id="IPR004014">
    <property type="entry name" value="ATPase_P-typ_cation-transptr_N"/>
</dbReference>
<dbReference type="PROSITE" id="PS00154">
    <property type="entry name" value="ATPASE_E1_E2"/>
    <property type="match status" value="1"/>
</dbReference>
<dbReference type="PANTHER" id="PTHR43294">
    <property type="entry name" value="SODIUM/POTASSIUM-TRANSPORTING ATPASE SUBUNIT ALPHA"/>
    <property type="match status" value="1"/>
</dbReference>
<dbReference type="EMBL" id="CP159373">
    <property type="protein sequence ID" value="XCN74366.1"/>
    <property type="molecule type" value="Genomic_DNA"/>
</dbReference>
<dbReference type="GO" id="GO:0005886">
    <property type="term" value="C:plasma membrane"/>
    <property type="evidence" value="ECO:0007669"/>
    <property type="project" value="UniProtKB-SubCell"/>
</dbReference>
<dbReference type="SUPFAM" id="SSF81665">
    <property type="entry name" value="Calcium ATPase, transmembrane domain M"/>
    <property type="match status" value="1"/>
</dbReference>
<keyword evidence="8" id="KW-0460">Magnesium</keyword>
<feature type="transmembrane region" description="Helical" evidence="13">
    <location>
        <begin position="96"/>
        <end position="112"/>
    </location>
</feature>
<dbReference type="AlphaFoldDB" id="A0AAU8LYL9"/>
<dbReference type="InterPro" id="IPR036412">
    <property type="entry name" value="HAD-like_sf"/>
</dbReference>
<dbReference type="GO" id="GO:1902600">
    <property type="term" value="P:proton transmembrane transport"/>
    <property type="evidence" value="ECO:0007669"/>
    <property type="project" value="TreeGrafter"/>
</dbReference>
<comment type="subcellular location">
    <subcellularLocation>
        <location evidence="1">Cell membrane</location>
        <topology evidence="1">Multi-pass membrane protein</topology>
    </subcellularLocation>
</comment>
<evidence type="ECO:0000259" key="14">
    <source>
        <dbReference type="SMART" id="SM00831"/>
    </source>
</evidence>
<dbReference type="FunFam" id="3.40.50.1000:FF:000001">
    <property type="entry name" value="Phospholipid-transporting ATPase IC"/>
    <property type="match status" value="1"/>
</dbReference>
<dbReference type="SUPFAM" id="SSF81653">
    <property type="entry name" value="Calcium ATPase, transduction domain A"/>
    <property type="match status" value="1"/>
</dbReference>
<evidence type="ECO:0000256" key="7">
    <source>
        <dbReference type="ARBA" id="ARBA00022840"/>
    </source>
</evidence>
<keyword evidence="3" id="KW-1003">Cell membrane</keyword>
<evidence type="ECO:0000256" key="11">
    <source>
        <dbReference type="ARBA" id="ARBA00023136"/>
    </source>
</evidence>
<feature type="compositionally biased region" description="Polar residues" evidence="12">
    <location>
        <begin position="180"/>
        <end position="194"/>
    </location>
</feature>
<evidence type="ECO:0000256" key="10">
    <source>
        <dbReference type="ARBA" id="ARBA00022989"/>
    </source>
</evidence>
<feature type="domain" description="Cation-transporting P-type ATPase N-terminal" evidence="14">
    <location>
        <begin position="15"/>
        <end position="87"/>
    </location>
</feature>
<dbReference type="Pfam" id="PF00122">
    <property type="entry name" value="E1-E2_ATPase"/>
    <property type="match status" value="1"/>
</dbReference>
<dbReference type="GO" id="GO:0030007">
    <property type="term" value="P:intracellular potassium ion homeostasis"/>
    <property type="evidence" value="ECO:0007669"/>
    <property type="project" value="TreeGrafter"/>
</dbReference>
<dbReference type="KEGG" id="eaj:Q3M24_06370"/>
<reference evidence="15" key="2">
    <citation type="submission" date="2024-06" db="EMBL/GenBank/DDBJ databases">
        <authorList>
            <person name="Plum-Jensen L.E."/>
            <person name="Schramm A."/>
            <person name="Marshall I.P.G."/>
        </authorList>
    </citation>
    <scope>NUCLEOTIDE SEQUENCE</scope>
    <source>
        <strain evidence="15">Rat1</strain>
    </source>
</reference>
<keyword evidence="6" id="KW-0547">Nucleotide-binding</keyword>
<dbReference type="FunFam" id="3.40.50.1000:FF:000028">
    <property type="entry name" value="Calcium-transporting P-type ATPase, putative"/>
    <property type="match status" value="1"/>
</dbReference>
<reference evidence="15" key="1">
    <citation type="journal article" date="2024" name="Syst. Appl. Microbiol.">
        <title>First single-strain enrichments of Electrothrix cable bacteria, description of E. aestuarii sp. nov. and E. rattekaaiensis sp. nov., and proposal of a cable bacteria taxonomy following the rules of the SeqCode.</title>
        <authorList>
            <person name="Plum-Jensen L.E."/>
            <person name="Schramm A."/>
            <person name="Marshall I.P.G."/>
        </authorList>
    </citation>
    <scope>NUCLEOTIDE SEQUENCE</scope>
    <source>
        <strain evidence="15">Rat1</strain>
    </source>
</reference>
<evidence type="ECO:0000256" key="3">
    <source>
        <dbReference type="ARBA" id="ARBA00022475"/>
    </source>
</evidence>
<evidence type="ECO:0000313" key="15">
    <source>
        <dbReference type="EMBL" id="XCN74366.1"/>
    </source>
</evidence>
<keyword evidence="9" id="KW-1278">Translocase</keyword>
<dbReference type="SUPFAM" id="SSF56784">
    <property type="entry name" value="HAD-like"/>
    <property type="match status" value="1"/>
</dbReference>
<feature type="transmembrane region" description="Helical" evidence="13">
    <location>
        <begin position="815"/>
        <end position="834"/>
    </location>
</feature>
<proteinExistence type="inferred from homology"/>
<evidence type="ECO:0000256" key="13">
    <source>
        <dbReference type="SAM" id="Phobius"/>
    </source>
</evidence>
<name>A0AAU8LYL9_9BACT</name>
<evidence type="ECO:0000256" key="12">
    <source>
        <dbReference type="SAM" id="MobiDB-lite"/>
    </source>
</evidence>
<dbReference type="Gene3D" id="1.20.1110.10">
    <property type="entry name" value="Calcium-transporting ATPase, transmembrane domain"/>
    <property type="match status" value="1"/>
</dbReference>
<feature type="transmembrane region" description="Helical" evidence="13">
    <location>
        <begin position="262"/>
        <end position="282"/>
    </location>
</feature>
<dbReference type="SFLD" id="SFLDG00002">
    <property type="entry name" value="C1.7:_P-type_atpase_like"/>
    <property type="match status" value="1"/>
</dbReference>
<evidence type="ECO:0000256" key="1">
    <source>
        <dbReference type="ARBA" id="ARBA00004651"/>
    </source>
</evidence>
<dbReference type="Pfam" id="PF00690">
    <property type="entry name" value="Cation_ATPase_N"/>
    <property type="match status" value="1"/>
</dbReference>
<feature type="transmembrane region" description="Helical" evidence="13">
    <location>
        <begin position="736"/>
        <end position="754"/>
    </location>
</feature>
<dbReference type="GO" id="GO:0005391">
    <property type="term" value="F:P-type sodium:potassium-exchanging transporter activity"/>
    <property type="evidence" value="ECO:0007669"/>
    <property type="project" value="TreeGrafter"/>
</dbReference>
<dbReference type="Pfam" id="PF00689">
    <property type="entry name" value="Cation_ATPase_C"/>
    <property type="match status" value="1"/>
</dbReference>
<feature type="transmembrane region" description="Helical" evidence="13">
    <location>
        <begin position="72"/>
        <end position="90"/>
    </location>
</feature>
<dbReference type="Gene3D" id="3.40.1110.10">
    <property type="entry name" value="Calcium-transporting ATPase, cytoplasmic domain N"/>
    <property type="match status" value="1"/>
</dbReference>
<dbReference type="SMART" id="SM00831">
    <property type="entry name" value="Cation_ATPase_N"/>
    <property type="match status" value="1"/>
</dbReference>
<evidence type="ECO:0000256" key="8">
    <source>
        <dbReference type="ARBA" id="ARBA00022842"/>
    </source>
</evidence>
<dbReference type="GO" id="GO:1990573">
    <property type="term" value="P:potassium ion import across plasma membrane"/>
    <property type="evidence" value="ECO:0007669"/>
    <property type="project" value="TreeGrafter"/>
</dbReference>
<evidence type="ECO:0000256" key="4">
    <source>
        <dbReference type="ARBA" id="ARBA00022553"/>
    </source>
</evidence>
<dbReference type="InterPro" id="IPR018303">
    <property type="entry name" value="ATPase_P-typ_P_site"/>
</dbReference>
<evidence type="ECO:0000256" key="6">
    <source>
        <dbReference type="ARBA" id="ARBA00022741"/>
    </source>
</evidence>
<dbReference type="PANTHER" id="PTHR43294:SF21">
    <property type="entry name" value="CATION TRANSPORTING ATPASE"/>
    <property type="match status" value="1"/>
</dbReference>
<dbReference type="InterPro" id="IPR023298">
    <property type="entry name" value="ATPase_P-typ_TM_dom_sf"/>
</dbReference>
<comment type="similarity">
    <text evidence="2">Belongs to the cation transport ATPase (P-type) (TC 3.A.3) family. Type IIA subfamily.</text>
</comment>
<accession>A0AAU8LYL9</accession>
<dbReference type="InterPro" id="IPR008250">
    <property type="entry name" value="ATPase_P-typ_transduc_dom_A_sf"/>
</dbReference>
<dbReference type="GO" id="GO:0006883">
    <property type="term" value="P:intracellular sodium ion homeostasis"/>
    <property type="evidence" value="ECO:0007669"/>
    <property type="project" value="TreeGrafter"/>
</dbReference>
<gene>
    <name evidence="15" type="ORF">Q3M24_06370</name>
</gene>
<dbReference type="InterPro" id="IPR044492">
    <property type="entry name" value="P_typ_ATPase_HD_dom"/>
</dbReference>
<keyword evidence="5 13" id="KW-0812">Transmembrane</keyword>
<evidence type="ECO:0000256" key="9">
    <source>
        <dbReference type="ARBA" id="ARBA00022967"/>
    </source>
</evidence>
<dbReference type="NCBIfam" id="TIGR01494">
    <property type="entry name" value="ATPase_P-type"/>
    <property type="match status" value="3"/>
</dbReference>
<organism evidence="15">
    <name type="scientific">Candidatus Electrothrix aestuarii</name>
    <dbReference type="NCBI Taxonomy" id="3062594"/>
    <lineage>
        <taxon>Bacteria</taxon>
        <taxon>Pseudomonadati</taxon>
        <taxon>Thermodesulfobacteriota</taxon>
        <taxon>Desulfobulbia</taxon>
        <taxon>Desulfobulbales</taxon>
        <taxon>Desulfobulbaceae</taxon>
        <taxon>Candidatus Electrothrix</taxon>
    </lineage>
</organism>
<dbReference type="GO" id="GO:0005524">
    <property type="term" value="F:ATP binding"/>
    <property type="evidence" value="ECO:0007669"/>
    <property type="project" value="UniProtKB-KW"/>
</dbReference>
<dbReference type="Pfam" id="PF13246">
    <property type="entry name" value="Cation_ATPase"/>
    <property type="match status" value="1"/>
</dbReference>
<keyword evidence="4" id="KW-0597">Phosphoprotein</keyword>
<protein>
    <submittedName>
        <fullName evidence="15">HAD-IC family P-type ATPase</fullName>
    </submittedName>
</protein>
<dbReference type="PRINTS" id="PR00121">
    <property type="entry name" value="NAKATPASE"/>
</dbReference>
<dbReference type="InterPro" id="IPR001757">
    <property type="entry name" value="P_typ_ATPase"/>
</dbReference>
<evidence type="ECO:0000256" key="5">
    <source>
        <dbReference type="ARBA" id="ARBA00022692"/>
    </source>
</evidence>
<feature type="transmembrane region" description="Helical" evidence="13">
    <location>
        <begin position="887"/>
        <end position="908"/>
    </location>
</feature>
<feature type="transmembrane region" description="Helical" evidence="13">
    <location>
        <begin position="775"/>
        <end position="795"/>
    </location>
</feature>
<dbReference type="InterPro" id="IPR006068">
    <property type="entry name" value="ATPase_P-typ_cation-transptr_C"/>
</dbReference>
<feature type="region of interest" description="Disordered" evidence="12">
    <location>
        <begin position="180"/>
        <end position="203"/>
    </location>
</feature>
<keyword evidence="7" id="KW-0067">ATP-binding</keyword>
<dbReference type="SFLD" id="SFLDF00027">
    <property type="entry name" value="p-type_atpase"/>
    <property type="match status" value="1"/>
</dbReference>
<keyword evidence="10 13" id="KW-1133">Transmembrane helix</keyword>
<dbReference type="Gene3D" id="2.70.150.10">
    <property type="entry name" value="Calcium-transporting ATPase, cytoplasmic transduction domain A"/>
    <property type="match status" value="1"/>
</dbReference>